<evidence type="ECO:0000313" key="8">
    <source>
        <dbReference type="Proteomes" id="UP000002051"/>
    </source>
</evidence>
<dbReference type="PRINTS" id="PR00131">
    <property type="entry name" value="GLHYDRLASE1"/>
</dbReference>
<dbReference type="Pfam" id="PF00232">
    <property type="entry name" value="Glyco_hydro_1"/>
    <property type="match status" value="1"/>
</dbReference>
<organism evidence="6 8">
    <name type="scientific">Medicago truncatula</name>
    <name type="common">Barrel medic</name>
    <name type="synonym">Medicago tribuloides</name>
    <dbReference type="NCBI Taxonomy" id="3880"/>
    <lineage>
        <taxon>Eukaryota</taxon>
        <taxon>Viridiplantae</taxon>
        <taxon>Streptophyta</taxon>
        <taxon>Embryophyta</taxon>
        <taxon>Tracheophyta</taxon>
        <taxon>Spermatophyta</taxon>
        <taxon>Magnoliopsida</taxon>
        <taxon>eudicotyledons</taxon>
        <taxon>Gunneridae</taxon>
        <taxon>Pentapetalae</taxon>
        <taxon>rosids</taxon>
        <taxon>fabids</taxon>
        <taxon>Fabales</taxon>
        <taxon>Fabaceae</taxon>
        <taxon>Papilionoideae</taxon>
        <taxon>50 kb inversion clade</taxon>
        <taxon>NPAAA clade</taxon>
        <taxon>Hologalegina</taxon>
        <taxon>IRL clade</taxon>
        <taxon>Trifolieae</taxon>
        <taxon>Medicago</taxon>
    </lineage>
</organism>
<dbReference type="Gene3D" id="3.20.20.80">
    <property type="entry name" value="Glycosidases"/>
    <property type="match status" value="1"/>
</dbReference>
<keyword evidence="5" id="KW-0732">Signal</keyword>
<dbReference type="Proteomes" id="UP000002051">
    <property type="component" value="Chromosome 4"/>
</dbReference>
<dbReference type="HOGENOM" id="CLU_001859_3_0_1"/>
<evidence type="ECO:0000256" key="2">
    <source>
        <dbReference type="ARBA" id="ARBA00022801"/>
    </source>
</evidence>
<feature type="chain" id="PRO_5014499790" evidence="5">
    <location>
        <begin position="25"/>
        <end position="431"/>
    </location>
</feature>
<keyword evidence="8" id="KW-1185">Reference proteome</keyword>
<keyword evidence="2 6" id="KW-0378">Hydrolase</keyword>
<dbReference type="FunFam" id="3.20.20.80:FF:000020">
    <property type="entry name" value="Beta-glucosidase 12"/>
    <property type="match status" value="1"/>
</dbReference>
<evidence type="ECO:0000256" key="1">
    <source>
        <dbReference type="ARBA" id="ARBA00010838"/>
    </source>
</evidence>
<dbReference type="InterPro" id="IPR017853">
    <property type="entry name" value="GH"/>
</dbReference>
<dbReference type="InterPro" id="IPR033132">
    <property type="entry name" value="GH_1_N_CS"/>
</dbReference>
<dbReference type="AlphaFoldDB" id="A0A072UMK1"/>
<dbReference type="GO" id="GO:0005975">
    <property type="term" value="P:carbohydrate metabolic process"/>
    <property type="evidence" value="ECO:0007669"/>
    <property type="project" value="InterPro"/>
</dbReference>
<dbReference type="PANTHER" id="PTHR10353:SF172">
    <property type="entry name" value="GLYCOSIDE HYDROLASE FAMILY 1 PROTEIN"/>
    <property type="match status" value="1"/>
</dbReference>
<dbReference type="EnsemblPlants" id="KEH30293">
    <property type="protein sequence ID" value="KEH30293"/>
    <property type="gene ID" value="MTR_4g066580"/>
</dbReference>
<evidence type="ECO:0000313" key="6">
    <source>
        <dbReference type="EMBL" id="KEH30293.1"/>
    </source>
</evidence>
<reference evidence="6 8" key="2">
    <citation type="journal article" date="2014" name="BMC Genomics">
        <title>An improved genome release (version Mt4.0) for the model legume Medicago truncatula.</title>
        <authorList>
            <person name="Tang H."/>
            <person name="Krishnakumar V."/>
            <person name="Bidwell S."/>
            <person name="Rosen B."/>
            <person name="Chan A."/>
            <person name="Zhou S."/>
            <person name="Gentzbittel L."/>
            <person name="Childs K.L."/>
            <person name="Yandell M."/>
            <person name="Gundlach H."/>
            <person name="Mayer K.F."/>
            <person name="Schwartz D.C."/>
            <person name="Town C.D."/>
        </authorList>
    </citation>
    <scope>GENOME REANNOTATION</scope>
    <source>
        <strain evidence="6">A17</strain>
        <strain evidence="7 8">cv. Jemalong A17</strain>
    </source>
</reference>
<name>A0A072UMK1_MEDTR</name>
<accession>A0A072UMK1</accession>
<evidence type="ECO:0000256" key="4">
    <source>
        <dbReference type="RuleBase" id="RU003690"/>
    </source>
</evidence>
<sequence>MAFNNLLFLIAFVLFLSKSNIVTCTKSVEVEPILDISSLNRNSFPQGFIFGAGSSSYQFEGAATEGGRTPSIWDTFTHRYPEKIKDGSNGDVAIDTYHQYKEDVKIMKDMNLDSYRFSISWSRILPNGKLSGGVNQEGINYYNNLINELLANGIQPLVTLFHWDLPQTLEEEYGGFLSPLIVKDFQDYAELCFKEFGDRVKYWVTLNEPWSYSQNGYANGRMAPGRCSSWLNPNCTGGDSAIEPYLVTHYQLLAHAAAVDVYKKKYKESQKGVIGITLVTNWYLPLSDSKSDQKAAERAIDFMYGWFMDPLTSGDYPKSMRALVGSRLPKFNTMQTKLLIGSFDFIGLNYYSSTYASDAPLLSNARPSYLTDSLVNPAFERNGKPIGIKIASEWLYVYPRGIRDLLLYTKEKYNNPSIYITENGNNTYLYI</sequence>
<evidence type="ECO:0000256" key="3">
    <source>
        <dbReference type="ARBA" id="ARBA00023295"/>
    </source>
</evidence>
<dbReference type="SUPFAM" id="SSF51445">
    <property type="entry name" value="(Trans)glycosidases"/>
    <property type="match status" value="1"/>
</dbReference>
<comment type="similarity">
    <text evidence="1 4">Belongs to the glycosyl hydrolase 1 family.</text>
</comment>
<dbReference type="PROSITE" id="PS00653">
    <property type="entry name" value="GLYCOSYL_HYDROL_F1_2"/>
    <property type="match status" value="1"/>
</dbReference>
<dbReference type="InterPro" id="IPR001360">
    <property type="entry name" value="Glyco_hydro_1"/>
</dbReference>
<dbReference type="OrthoDB" id="65569at2759"/>
<keyword evidence="3" id="KW-0326">Glycosidase</keyword>
<feature type="signal peptide" evidence="5">
    <location>
        <begin position="1"/>
        <end position="24"/>
    </location>
</feature>
<protein>
    <submittedName>
        <fullName evidence="6">Glycoside hydrolase family 1 protein</fullName>
    </submittedName>
</protein>
<evidence type="ECO:0000313" key="7">
    <source>
        <dbReference type="EnsemblPlants" id="KEH30293"/>
    </source>
</evidence>
<dbReference type="GO" id="GO:0004553">
    <property type="term" value="F:hydrolase activity, hydrolyzing O-glycosyl compounds"/>
    <property type="evidence" value="ECO:0007669"/>
    <property type="project" value="InterPro"/>
</dbReference>
<proteinExistence type="inferred from homology"/>
<dbReference type="PANTHER" id="PTHR10353">
    <property type="entry name" value="GLYCOSYL HYDROLASE"/>
    <property type="match status" value="1"/>
</dbReference>
<dbReference type="EMBL" id="CM001220">
    <property type="protein sequence ID" value="KEH30293.1"/>
    <property type="molecule type" value="Genomic_DNA"/>
</dbReference>
<reference evidence="7" key="3">
    <citation type="submission" date="2015-04" db="UniProtKB">
        <authorList>
            <consortium name="EnsemblPlants"/>
        </authorList>
    </citation>
    <scope>IDENTIFICATION</scope>
    <source>
        <strain evidence="7">cv. Jemalong A17</strain>
    </source>
</reference>
<dbReference type="ExpressionAtlas" id="A0A072UMK1">
    <property type="expression patterns" value="differential"/>
</dbReference>
<reference evidence="6 8" key="1">
    <citation type="journal article" date="2011" name="Nature">
        <title>The Medicago genome provides insight into the evolution of rhizobial symbioses.</title>
        <authorList>
            <person name="Young N.D."/>
            <person name="Debelle F."/>
            <person name="Oldroyd G.E."/>
            <person name="Geurts R."/>
            <person name="Cannon S.B."/>
            <person name="Udvardi M.K."/>
            <person name="Benedito V.A."/>
            <person name="Mayer K.F."/>
            <person name="Gouzy J."/>
            <person name="Schoof H."/>
            <person name="Van de Peer Y."/>
            <person name="Proost S."/>
            <person name="Cook D.R."/>
            <person name="Meyers B.C."/>
            <person name="Spannagl M."/>
            <person name="Cheung F."/>
            <person name="De Mita S."/>
            <person name="Krishnakumar V."/>
            <person name="Gundlach H."/>
            <person name="Zhou S."/>
            <person name="Mudge J."/>
            <person name="Bharti A.K."/>
            <person name="Murray J.D."/>
            <person name="Naoumkina M.A."/>
            <person name="Rosen B."/>
            <person name="Silverstein K.A."/>
            <person name="Tang H."/>
            <person name="Rombauts S."/>
            <person name="Zhao P.X."/>
            <person name="Zhou P."/>
            <person name="Barbe V."/>
            <person name="Bardou P."/>
            <person name="Bechner M."/>
            <person name="Bellec A."/>
            <person name="Berger A."/>
            <person name="Berges H."/>
            <person name="Bidwell S."/>
            <person name="Bisseling T."/>
            <person name="Choisne N."/>
            <person name="Couloux A."/>
            <person name="Denny R."/>
            <person name="Deshpande S."/>
            <person name="Dai X."/>
            <person name="Doyle J.J."/>
            <person name="Dudez A.M."/>
            <person name="Farmer A.D."/>
            <person name="Fouteau S."/>
            <person name="Franken C."/>
            <person name="Gibelin C."/>
            <person name="Gish J."/>
            <person name="Goldstein S."/>
            <person name="Gonzalez A.J."/>
            <person name="Green P.J."/>
            <person name="Hallab A."/>
            <person name="Hartog M."/>
            <person name="Hua A."/>
            <person name="Humphray S.J."/>
            <person name="Jeong D.H."/>
            <person name="Jing Y."/>
            <person name="Jocker A."/>
            <person name="Kenton S.M."/>
            <person name="Kim D.J."/>
            <person name="Klee K."/>
            <person name="Lai H."/>
            <person name="Lang C."/>
            <person name="Lin S."/>
            <person name="Macmil S.L."/>
            <person name="Magdelenat G."/>
            <person name="Matthews L."/>
            <person name="McCorrison J."/>
            <person name="Monaghan E.L."/>
            <person name="Mun J.H."/>
            <person name="Najar F.Z."/>
            <person name="Nicholson C."/>
            <person name="Noirot C."/>
            <person name="O'Bleness M."/>
            <person name="Paule C.R."/>
            <person name="Poulain J."/>
            <person name="Prion F."/>
            <person name="Qin B."/>
            <person name="Qu C."/>
            <person name="Retzel E.F."/>
            <person name="Riddle C."/>
            <person name="Sallet E."/>
            <person name="Samain S."/>
            <person name="Samson N."/>
            <person name="Sanders I."/>
            <person name="Saurat O."/>
            <person name="Scarpelli C."/>
            <person name="Schiex T."/>
            <person name="Segurens B."/>
            <person name="Severin A.J."/>
            <person name="Sherrier D.J."/>
            <person name="Shi R."/>
            <person name="Sims S."/>
            <person name="Singer S.R."/>
            <person name="Sinharoy S."/>
            <person name="Sterck L."/>
            <person name="Viollet A."/>
            <person name="Wang B.B."/>
            <person name="Wang K."/>
            <person name="Wang M."/>
            <person name="Wang X."/>
            <person name="Warfsmann J."/>
            <person name="Weissenbach J."/>
            <person name="White D.D."/>
            <person name="White J.D."/>
            <person name="Wiley G.B."/>
            <person name="Wincker P."/>
            <person name="Xing Y."/>
            <person name="Yang L."/>
            <person name="Yao Z."/>
            <person name="Ying F."/>
            <person name="Zhai J."/>
            <person name="Zhou L."/>
            <person name="Zuber A."/>
            <person name="Denarie J."/>
            <person name="Dixon R.A."/>
            <person name="May G.D."/>
            <person name="Schwartz D.C."/>
            <person name="Rogers J."/>
            <person name="Quetier F."/>
            <person name="Town C.D."/>
            <person name="Roe B.A."/>
        </authorList>
    </citation>
    <scope>NUCLEOTIDE SEQUENCE [LARGE SCALE GENOMIC DNA]</scope>
    <source>
        <strain evidence="6">A17</strain>
        <strain evidence="7 8">cv. Jemalong A17</strain>
    </source>
</reference>
<gene>
    <name evidence="7" type="primary">25492638</name>
    <name evidence="6" type="ordered locus">MTR_4g066580</name>
</gene>
<evidence type="ECO:0000256" key="5">
    <source>
        <dbReference type="SAM" id="SignalP"/>
    </source>
</evidence>